<dbReference type="InterPro" id="IPR046347">
    <property type="entry name" value="bZIP_sf"/>
</dbReference>
<protein>
    <submittedName>
        <fullName evidence="11">Uncharacterized protein LOC101892308</fullName>
    </submittedName>
</protein>
<dbReference type="FunFam" id="1.20.5.170:FF:000025">
    <property type="entry name" value="nuclear factor interleukin-3-regulated protein-like"/>
    <property type="match status" value="1"/>
</dbReference>
<feature type="domain" description="BZIP" evidence="8">
    <location>
        <begin position="214"/>
        <end position="277"/>
    </location>
</feature>
<dbReference type="InterPro" id="IPR004827">
    <property type="entry name" value="bZIP"/>
</dbReference>
<feature type="compositionally biased region" description="Basic and acidic residues" evidence="7">
    <location>
        <begin position="204"/>
        <end position="213"/>
    </location>
</feature>
<dbReference type="SMART" id="SM00338">
    <property type="entry name" value="BRLZ"/>
    <property type="match status" value="1"/>
</dbReference>
<evidence type="ECO:0000313" key="11">
    <source>
        <dbReference type="RefSeq" id="XP_019890618.2"/>
    </source>
</evidence>
<dbReference type="SUPFAM" id="SSF57959">
    <property type="entry name" value="Leucine zipper domain"/>
    <property type="match status" value="1"/>
</dbReference>
<dbReference type="PROSITE" id="PS50217">
    <property type="entry name" value="BZIP"/>
    <property type="match status" value="1"/>
</dbReference>
<reference evidence="11" key="2">
    <citation type="submission" date="2025-05" db="UniProtKB">
        <authorList>
            <consortium name="RefSeq"/>
        </authorList>
    </citation>
    <scope>IDENTIFICATION</scope>
    <source>
        <strain evidence="11">Aabys</strain>
        <tissue evidence="11">Whole body</tissue>
    </source>
</reference>
<sequence length="299" mass="33286">MCNTSLHQRNFNNLVEPFSFSTFHFLRTRNRLMLPPNAEPSPYYNLLKEGQPLNPQLDTILHHNYETAKTPPTSPILDVIDNSTLEHIPAELENSIAACLTQNESSSEKSLNITKPPDAHKDNANLLQTTSTTMPGGLALPNLNLLPLPGSSGGLQTTLPAFEYLTPAARNLSPVDFPLMELNRVGGGGAGIFPSFLHRRPRGEKRPIPEEQKDDKYYERRKRNNEAAKKSRDARKIREDRIAFRAAFLEQENSLLRAQVLAMRDELQTMRQILSRNNLNQTTLAAAAVANASANGGLL</sequence>
<keyword evidence="6" id="KW-0539">Nucleus</keyword>
<dbReference type="Gene3D" id="1.20.5.170">
    <property type="match status" value="1"/>
</dbReference>
<dbReference type="CDD" id="cd14695">
    <property type="entry name" value="bZIP_HLF"/>
    <property type="match status" value="1"/>
</dbReference>
<evidence type="ECO:0000256" key="6">
    <source>
        <dbReference type="ARBA" id="ARBA00023242"/>
    </source>
</evidence>
<evidence type="ECO:0000313" key="9">
    <source>
        <dbReference type="EnsemblMetazoa" id="MDOA005650-PA"/>
    </source>
</evidence>
<comment type="similarity">
    <text evidence="2">Belongs to the bZIP family. NFIL3 subfamily.</text>
</comment>
<dbReference type="InterPro" id="IPR040223">
    <property type="entry name" value="PAR_bZIP"/>
</dbReference>
<feature type="region of interest" description="Disordered" evidence="7">
    <location>
        <begin position="193"/>
        <end position="213"/>
    </location>
</feature>
<accession>A0A9J7DC36</accession>
<dbReference type="PANTHER" id="PTHR11988">
    <property type="entry name" value="THYROTROPH EMBRYONIC FACTOR RELATED"/>
    <property type="match status" value="1"/>
</dbReference>
<evidence type="ECO:0000256" key="3">
    <source>
        <dbReference type="ARBA" id="ARBA00023015"/>
    </source>
</evidence>
<keyword evidence="10" id="KW-1185">Reference proteome</keyword>
<comment type="subcellular location">
    <subcellularLocation>
        <location evidence="1">Nucleus</location>
    </subcellularLocation>
</comment>
<gene>
    <name evidence="11" type="primary">LOC101892308</name>
</gene>
<dbReference type="GO" id="GO:0000981">
    <property type="term" value="F:DNA-binding transcription factor activity, RNA polymerase II-specific"/>
    <property type="evidence" value="ECO:0007669"/>
    <property type="project" value="TreeGrafter"/>
</dbReference>
<dbReference type="STRING" id="7370.A0A1I8MJS7"/>
<evidence type="ECO:0000256" key="1">
    <source>
        <dbReference type="ARBA" id="ARBA00004123"/>
    </source>
</evidence>
<evidence type="ECO:0000313" key="10">
    <source>
        <dbReference type="Proteomes" id="UP001652621"/>
    </source>
</evidence>
<evidence type="ECO:0000256" key="5">
    <source>
        <dbReference type="ARBA" id="ARBA00023163"/>
    </source>
</evidence>
<dbReference type="AlphaFoldDB" id="A0A1I8MJS7"/>
<dbReference type="eggNOG" id="KOG3119">
    <property type="taxonomic scope" value="Eukaryota"/>
</dbReference>
<keyword evidence="5" id="KW-0804">Transcription</keyword>
<dbReference type="EnsemblMetazoa" id="MDOA005650-RA">
    <property type="protein sequence ID" value="MDOA005650-PA"/>
    <property type="gene ID" value="MDOA005650"/>
</dbReference>
<name>A0A1I8MJS7_MUSDO</name>
<dbReference type="Pfam" id="PF07716">
    <property type="entry name" value="bZIP_2"/>
    <property type="match status" value="1"/>
</dbReference>
<dbReference type="GeneID" id="101892308"/>
<evidence type="ECO:0000256" key="4">
    <source>
        <dbReference type="ARBA" id="ARBA00023125"/>
    </source>
</evidence>
<evidence type="ECO:0000256" key="7">
    <source>
        <dbReference type="SAM" id="MobiDB-lite"/>
    </source>
</evidence>
<organism evidence="9">
    <name type="scientific">Musca domestica</name>
    <name type="common">House fly</name>
    <dbReference type="NCBI Taxonomy" id="7370"/>
    <lineage>
        <taxon>Eukaryota</taxon>
        <taxon>Metazoa</taxon>
        <taxon>Ecdysozoa</taxon>
        <taxon>Arthropoda</taxon>
        <taxon>Hexapoda</taxon>
        <taxon>Insecta</taxon>
        <taxon>Pterygota</taxon>
        <taxon>Neoptera</taxon>
        <taxon>Endopterygota</taxon>
        <taxon>Diptera</taxon>
        <taxon>Brachycera</taxon>
        <taxon>Muscomorpha</taxon>
        <taxon>Muscoidea</taxon>
        <taxon>Muscidae</taxon>
        <taxon>Musca</taxon>
    </lineage>
</organism>
<evidence type="ECO:0000256" key="2">
    <source>
        <dbReference type="ARBA" id="ARBA00006079"/>
    </source>
</evidence>
<dbReference type="KEGG" id="mde:101892308"/>
<proteinExistence type="inferred from homology"/>
<dbReference type="PANTHER" id="PTHR11988:SF55">
    <property type="entry name" value="BZIP DOMAIN-CONTAINING PROTEIN"/>
    <property type="match status" value="1"/>
</dbReference>
<reference evidence="9" key="1">
    <citation type="submission" date="2020-05" db="UniProtKB">
        <authorList>
            <consortium name="EnsemblMetazoa"/>
        </authorList>
    </citation>
    <scope>IDENTIFICATION</scope>
    <source>
        <strain evidence="9">Aabys</strain>
    </source>
</reference>
<dbReference type="RefSeq" id="XP_019890618.2">
    <property type="nucleotide sequence ID" value="XM_020035059.2"/>
</dbReference>
<dbReference type="GO" id="GO:0000978">
    <property type="term" value="F:RNA polymerase II cis-regulatory region sequence-specific DNA binding"/>
    <property type="evidence" value="ECO:0007669"/>
    <property type="project" value="TreeGrafter"/>
</dbReference>
<keyword evidence="4" id="KW-0238">DNA-binding</keyword>
<accession>A0A1I8MJS7</accession>
<dbReference type="OrthoDB" id="6022300at2759"/>
<evidence type="ECO:0000259" key="8">
    <source>
        <dbReference type="PROSITE" id="PS50217"/>
    </source>
</evidence>
<dbReference type="VEuPathDB" id="VectorBase:MDOMA2_017129"/>
<dbReference type="VEuPathDB" id="VectorBase:MDOA005650"/>
<dbReference type="Proteomes" id="UP001652621">
    <property type="component" value="Unplaced"/>
</dbReference>
<keyword evidence="3" id="KW-0805">Transcription regulation</keyword>
<dbReference type="GO" id="GO:0005634">
    <property type="term" value="C:nucleus"/>
    <property type="evidence" value="ECO:0007669"/>
    <property type="project" value="UniProtKB-SubCell"/>
</dbReference>